<reference evidence="1 2" key="1">
    <citation type="submission" date="2020-08" db="EMBL/GenBank/DDBJ databases">
        <title>Genomic Encyclopedia of Type Strains, Phase IV (KMG-IV): sequencing the most valuable type-strain genomes for metagenomic binning, comparative biology and taxonomic classification.</title>
        <authorList>
            <person name="Goeker M."/>
        </authorList>
    </citation>
    <scope>NUCLEOTIDE SEQUENCE [LARGE SCALE GENOMIC DNA]</scope>
    <source>
        <strain evidence="1 2">DSM 105481</strain>
    </source>
</reference>
<sequence length="76" mass="9036">MKTYREVVVAWDEEEERKKDPSYKEKIAPQFEYNPFIRDLFADPENNGKSREEAIAAWNNIKKRPGDNTYTANILR</sequence>
<dbReference type="EMBL" id="JACJHX010000014">
    <property type="protein sequence ID" value="MBA9028482.1"/>
    <property type="molecule type" value="Genomic_DNA"/>
</dbReference>
<evidence type="ECO:0000313" key="1">
    <source>
        <dbReference type="EMBL" id="MBA9028482.1"/>
    </source>
</evidence>
<organism evidence="1 2">
    <name type="scientific">Peribacillus huizhouensis</name>
    <dbReference type="NCBI Taxonomy" id="1501239"/>
    <lineage>
        <taxon>Bacteria</taxon>
        <taxon>Bacillati</taxon>
        <taxon>Bacillota</taxon>
        <taxon>Bacilli</taxon>
        <taxon>Bacillales</taxon>
        <taxon>Bacillaceae</taxon>
        <taxon>Peribacillus</taxon>
    </lineage>
</organism>
<comment type="caution">
    <text evidence="1">The sequence shown here is derived from an EMBL/GenBank/DDBJ whole genome shotgun (WGS) entry which is preliminary data.</text>
</comment>
<protein>
    <recommendedName>
        <fullName evidence="3">YozE SAM-like domain-containing protein</fullName>
    </recommendedName>
</protein>
<evidence type="ECO:0008006" key="3">
    <source>
        <dbReference type="Google" id="ProtNLM"/>
    </source>
</evidence>
<evidence type="ECO:0000313" key="2">
    <source>
        <dbReference type="Proteomes" id="UP000626697"/>
    </source>
</evidence>
<gene>
    <name evidence="1" type="ORF">HNP81_003802</name>
</gene>
<dbReference type="Proteomes" id="UP000626697">
    <property type="component" value="Unassembled WGS sequence"/>
</dbReference>
<name>A0ABR6CVX7_9BACI</name>
<accession>A0ABR6CVX7</accession>
<proteinExistence type="predicted"/>
<keyword evidence="2" id="KW-1185">Reference proteome</keyword>